<dbReference type="SUPFAM" id="SSF103657">
    <property type="entry name" value="BAR/IMD domain-like"/>
    <property type="match status" value="1"/>
</dbReference>
<feature type="domain" description="GYF" evidence="3">
    <location>
        <begin position="398"/>
        <end position="444"/>
    </location>
</feature>
<dbReference type="EMBL" id="JAOPGA020001610">
    <property type="protein sequence ID" value="KAL0489874.1"/>
    <property type="molecule type" value="Genomic_DNA"/>
</dbReference>
<keyword evidence="5" id="KW-1185">Reference proteome</keyword>
<accession>A0AAW2ZKL4</accession>
<dbReference type="Proteomes" id="UP001431209">
    <property type="component" value="Unassembled WGS sequence"/>
</dbReference>
<feature type="region of interest" description="Disordered" evidence="2">
    <location>
        <begin position="355"/>
        <end position="386"/>
    </location>
</feature>
<evidence type="ECO:0000313" key="5">
    <source>
        <dbReference type="Proteomes" id="UP001431209"/>
    </source>
</evidence>
<feature type="compositionally biased region" description="Low complexity" evidence="2">
    <location>
        <begin position="356"/>
        <end position="383"/>
    </location>
</feature>
<evidence type="ECO:0000313" key="4">
    <source>
        <dbReference type="EMBL" id="KAL0489874.1"/>
    </source>
</evidence>
<keyword evidence="1" id="KW-0175">Coiled coil</keyword>
<proteinExistence type="predicted"/>
<reference evidence="4 5" key="1">
    <citation type="submission" date="2024-03" db="EMBL/GenBank/DDBJ databases">
        <title>The Acrasis kona genome and developmental transcriptomes reveal deep origins of eukaryotic multicellular pathways.</title>
        <authorList>
            <person name="Sheikh S."/>
            <person name="Fu C.-J."/>
            <person name="Brown M.W."/>
            <person name="Baldauf S.L."/>
        </authorList>
    </citation>
    <scope>NUCLEOTIDE SEQUENCE [LARGE SCALE GENOMIC DNA]</scope>
    <source>
        <strain evidence="4 5">ATCC MYA-3509</strain>
    </source>
</reference>
<sequence length="457" mass="52144">MGQQPQKLLLAQQLGLMANQVQEFSLPLQQRLNDYVLIPTQQYARTFSKFSSIHAKREHALLNYQHDIAKYETKREKLIRKQMNSNNNQVQYVQTTQPQVQPNSRMVEMERRLEEKAQLYILENAAAKFEMKCILRQRLPTFDIALHNFAVEVSEFVNNFQVGLKNVEIDNMALYTEAPTTNLNQSVIIKTAGKKRPVTLDARHSASYLPMTAYETQNTYLTQQQQPMVDFNRMSLQPGTTFTMPQATTFETPMQTEITTTTTAVEPTFVEQVTTERFVETPIMQETIIEPVVEEEIITVVPVVQEVFEIPPAPVMQETIVEPIVQEVITVAPVQEIVLPSKSVTTQDAVIGTTTPSVAMSSPSLSPPSLNSRPMSLSSSGMSRESNTVPLEYNRGHWYYMHKNTRHGPYKFTELQRRFREGDMPEEALLSRGDVNWVPLEQFEGMRYLGYGGLNVI</sequence>
<evidence type="ECO:0000259" key="3">
    <source>
        <dbReference type="Pfam" id="PF14237"/>
    </source>
</evidence>
<dbReference type="InterPro" id="IPR027267">
    <property type="entry name" value="AH/BAR_dom_sf"/>
</dbReference>
<gene>
    <name evidence="4" type="ORF">AKO1_009332</name>
</gene>
<evidence type="ECO:0000256" key="1">
    <source>
        <dbReference type="SAM" id="Coils"/>
    </source>
</evidence>
<dbReference type="Pfam" id="PF14237">
    <property type="entry name" value="GYF_2"/>
    <property type="match status" value="1"/>
</dbReference>
<comment type="caution">
    <text evidence="4">The sequence shown here is derived from an EMBL/GenBank/DDBJ whole genome shotgun (WGS) entry which is preliminary data.</text>
</comment>
<evidence type="ECO:0000256" key="2">
    <source>
        <dbReference type="SAM" id="MobiDB-lite"/>
    </source>
</evidence>
<dbReference type="Gene3D" id="1.20.1270.60">
    <property type="entry name" value="Arfaptin homology (AH) domain/BAR domain"/>
    <property type="match status" value="1"/>
</dbReference>
<feature type="coiled-coil region" evidence="1">
    <location>
        <begin position="61"/>
        <end position="88"/>
    </location>
</feature>
<dbReference type="AlphaFoldDB" id="A0AAW2ZKL4"/>
<dbReference type="InterPro" id="IPR025640">
    <property type="entry name" value="GYF_2"/>
</dbReference>
<protein>
    <recommendedName>
        <fullName evidence="3">GYF domain-containing protein</fullName>
    </recommendedName>
</protein>
<organism evidence="4 5">
    <name type="scientific">Acrasis kona</name>
    <dbReference type="NCBI Taxonomy" id="1008807"/>
    <lineage>
        <taxon>Eukaryota</taxon>
        <taxon>Discoba</taxon>
        <taxon>Heterolobosea</taxon>
        <taxon>Tetramitia</taxon>
        <taxon>Eutetramitia</taxon>
        <taxon>Acrasidae</taxon>
        <taxon>Acrasis</taxon>
    </lineage>
</organism>
<name>A0AAW2ZKL4_9EUKA</name>